<dbReference type="GO" id="GO:0016874">
    <property type="term" value="F:ligase activity"/>
    <property type="evidence" value="ECO:0007669"/>
    <property type="project" value="UniProtKB-KW"/>
</dbReference>
<dbReference type="Proteomes" id="UP001501586">
    <property type="component" value="Unassembled WGS sequence"/>
</dbReference>
<dbReference type="Gene3D" id="3.30.300.30">
    <property type="match status" value="1"/>
</dbReference>
<feature type="domain" description="AMP-binding enzyme C-terminal" evidence="2">
    <location>
        <begin position="411"/>
        <end position="485"/>
    </location>
</feature>
<dbReference type="InterPro" id="IPR020845">
    <property type="entry name" value="AMP-binding_CS"/>
</dbReference>
<dbReference type="InterPro" id="IPR025110">
    <property type="entry name" value="AMP-bd_C"/>
</dbReference>
<evidence type="ECO:0000259" key="2">
    <source>
        <dbReference type="Pfam" id="PF13193"/>
    </source>
</evidence>
<proteinExistence type="predicted"/>
<feature type="domain" description="AMP-dependent synthetase/ligase" evidence="1">
    <location>
        <begin position="10"/>
        <end position="361"/>
    </location>
</feature>
<accession>A0ABP8EF90</accession>
<gene>
    <name evidence="3" type="ORF">GCM10022261_01740</name>
</gene>
<evidence type="ECO:0000259" key="1">
    <source>
        <dbReference type="Pfam" id="PF00501"/>
    </source>
</evidence>
<dbReference type="RefSeq" id="WP_236865685.1">
    <property type="nucleotide sequence ID" value="NZ_BAABAZ010000003.1"/>
</dbReference>
<dbReference type="Pfam" id="PF00501">
    <property type="entry name" value="AMP-binding"/>
    <property type="match status" value="1"/>
</dbReference>
<keyword evidence="4" id="KW-1185">Reference proteome</keyword>
<dbReference type="PROSITE" id="PS00455">
    <property type="entry name" value="AMP_BINDING"/>
    <property type="match status" value="1"/>
</dbReference>
<dbReference type="PANTHER" id="PTHR43767:SF1">
    <property type="entry name" value="NONRIBOSOMAL PEPTIDE SYNTHASE PES1 (EUROFUNG)-RELATED"/>
    <property type="match status" value="1"/>
</dbReference>
<name>A0ABP8EF90_9MICO</name>
<organism evidence="3 4">
    <name type="scientific">Brevibacterium daeguense</name>
    <dbReference type="NCBI Taxonomy" id="909936"/>
    <lineage>
        <taxon>Bacteria</taxon>
        <taxon>Bacillati</taxon>
        <taxon>Actinomycetota</taxon>
        <taxon>Actinomycetes</taxon>
        <taxon>Micrococcales</taxon>
        <taxon>Brevibacteriaceae</taxon>
        <taxon>Brevibacterium</taxon>
    </lineage>
</organism>
<comment type="caution">
    <text evidence="3">The sequence shown here is derived from an EMBL/GenBank/DDBJ whole genome shotgun (WGS) entry which is preliminary data.</text>
</comment>
<dbReference type="PANTHER" id="PTHR43767">
    <property type="entry name" value="LONG-CHAIN-FATTY-ACID--COA LIGASE"/>
    <property type="match status" value="1"/>
</dbReference>
<keyword evidence="3" id="KW-0436">Ligase</keyword>
<evidence type="ECO:0000313" key="4">
    <source>
        <dbReference type="Proteomes" id="UP001501586"/>
    </source>
</evidence>
<dbReference type="InterPro" id="IPR045851">
    <property type="entry name" value="AMP-bd_C_sf"/>
</dbReference>
<dbReference type="EMBL" id="BAABAZ010000003">
    <property type="protein sequence ID" value="GAA4282643.1"/>
    <property type="molecule type" value="Genomic_DNA"/>
</dbReference>
<dbReference type="Gene3D" id="3.40.50.12780">
    <property type="entry name" value="N-terminal domain of ligase-like"/>
    <property type="match status" value="1"/>
</dbReference>
<dbReference type="InterPro" id="IPR042099">
    <property type="entry name" value="ANL_N_sf"/>
</dbReference>
<dbReference type="InterPro" id="IPR050237">
    <property type="entry name" value="ATP-dep_AMP-bd_enzyme"/>
</dbReference>
<dbReference type="Pfam" id="PF13193">
    <property type="entry name" value="AMP-binding_C"/>
    <property type="match status" value="1"/>
</dbReference>
<evidence type="ECO:0000313" key="3">
    <source>
        <dbReference type="EMBL" id="GAA4282643.1"/>
    </source>
</evidence>
<dbReference type="SUPFAM" id="SSF56801">
    <property type="entry name" value="Acetyl-CoA synthetase-like"/>
    <property type="match status" value="1"/>
</dbReference>
<dbReference type="InterPro" id="IPR000873">
    <property type="entry name" value="AMP-dep_synth/lig_dom"/>
</dbReference>
<reference evidence="4" key="1">
    <citation type="journal article" date="2019" name="Int. J. Syst. Evol. Microbiol.">
        <title>The Global Catalogue of Microorganisms (GCM) 10K type strain sequencing project: providing services to taxonomists for standard genome sequencing and annotation.</title>
        <authorList>
            <consortium name="The Broad Institute Genomics Platform"/>
            <consortium name="The Broad Institute Genome Sequencing Center for Infectious Disease"/>
            <person name="Wu L."/>
            <person name="Ma J."/>
        </authorList>
    </citation>
    <scope>NUCLEOTIDE SEQUENCE [LARGE SCALE GENOMIC DNA]</scope>
    <source>
        <strain evidence="4">JCM 17458</strain>
    </source>
</reference>
<protein>
    <submittedName>
        <fullName evidence="3">Long-chain fatty acid--CoA ligase</fullName>
    </submittedName>
</protein>
<sequence>MTVSSAYAIEHWSRIVPDQPAIDFEDDVVTYRDLNNWVDRTAHLLSERGVARGDRLAIAGGSCLEWAVLNLAIHRVGAIVVPFNIRLTPSELGVLVEECTPAFVACDDELRPRLEQVHASNPTFELIDFADITGLRSGTCTAFPQVEVEWDDPVTLVFTSGTTGRPKAVIYTYTSLAASMYEVSLLHDVRKNDHRPWLALPLYTAIGVIYSLERTMLHGGTLILDRSFHPEKALRRIQDARVTFIGAPAIVYDQIADAPDFADADLSSLRNTDVGGSRVEGDTIQKWMRHGVVIRQMYGQTEIGGYGTVNSDSLAVSHPEYCGAGGVFTRIRVVDPEGKDCAPGEIGQILLRGPGMTPGYWGRPEATARTIIDGWIHTGDLGRLDQQGNLTFIDRMKDMIITGGFNVAPVEIETVIEQIPGVQEVAVVAVPDPKFQETPAALVRADRELSPDEVVAHCSEHLADYKIPRYVVMVDSPLPRTATGKLEKSVLRAEAYSVPELHPKLR</sequence>